<evidence type="ECO:0000256" key="12">
    <source>
        <dbReference type="ARBA" id="ARBA00047880"/>
    </source>
</evidence>
<evidence type="ECO:0000259" key="15">
    <source>
        <dbReference type="SMART" id="SM00904"/>
    </source>
</evidence>
<keyword evidence="17" id="KW-1185">Reference proteome</keyword>
<evidence type="ECO:0000256" key="6">
    <source>
        <dbReference type="ARBA" id="ARBA00022695"/>
    </source>
</evidence>
<keyword evidence="4 14" id="KW-0288">FMN</keyword>
<dbReference type="GO" id="GO:0008531">
    <property type="term" value="F:riboflavin kinase activity"/>
    <property type="evidence" value="ECO:0007669"/>
    <property type="project" value="UniProtKB-UniRule"/>
</dbReference>
<evidence type="ECO:0000256" key="3">
    <source>
        <dbReference type="ARBA" id="ARBA00022630"/>
    </source>
</evidence>
<dbReference type="SMART" id="SM00904">
    <property type="entry name" value="Flavokinase"/>
    <property type="match status" value="1"/>
</dbReference>
<dbReference type="InterPro" id="IPR015864">
    <property type="entry name" value="FAD_synthase"/>
</dbReference>
<dbReference type="UniPathway" id="UPA00276">
    <property type="reaction ID" value="UER00406"/>
</dbReference>
<dbReference type="Pfam" id="PF06574">
    <property type="entry name" value="FAD_syn"/>
    <property type="match status" value="1"/>
</dbReference>
<dbReference type="GO" id="GO:0006747">
    <property type="term" value="P:FAD biosynthetic process"/>
    <property type="evidence" value="ECO:0007669"/>
    <property type="project" value="UniProtKB-UniRule"/>
</dbReference>
<sequence>MLKIIDYDSAERMEEPCVLMLGYFDGMHIGHRALLHAAMNRAAKENLKVGVMTFYGGKKGGQIYVFDERVRLFESLGADFALAARFDDTFKRTQKEEFLRAVFAKCNVRALVCGEDFTFGRDAAGTAEDVKRAAFEHGASLTVLPLVGIYEHKAAASLAKEYLAAGDVEKLNQLLGGRYFVAGRVSTEGRRVGSKLGFPTANLHLSNEKFPLRQGVYAVSVPIGGREFRGIANYGARPTFGDERVVLEVYLDGYKGDLYGEEIVVYFDGRLRDIRKFESADALKAQLKIDLEKIR</sequence>
<dbReference type="OrthoDB" id="9803667at2"/>
<organism evidence="16 17">
    <name type="scientific">Candidatus Borkfalkia ceftriaxoniphila</name>
    <dbReference type="NCBI Taxonomy" id="2508949"/>
    <lineage>
        <taxon>Bacteria</taxon>
        <taxon>Bacillati</taxon>
        <taxon>Bacillota</taxon>
        <taxon>Clostridia</taxon>
        <taxon>Christensenellales</taxon>
        <taxon>Christensenellaceae</taxon>
        <taxon>Candidatus Borkfalkia</taxon>
    </lineage>
</organism>
<keyword evidence="8 14" id="KW-0418">Kinase</keyword>
<keyword evidence="6 14" id="KW-0548">Nucleotidyltransferase</keyword>
<evidence type="ECO:0000313" key="16">
    <source>
        <dbReference type="EMBL" id="RXZ58020.1"/>
    </source>
</evidence>
<feature type="domain" description="Riboflavin kinase" evidence="15">
    <location>
        <begin position="174"/>
        <end position="295"/>
    </location>
</feature>
<dbReference type="PANTHER" id="PTHR22749">
    <property type="entry name" value="RIBOFLAVIN KINASE/FMN ADENYLYLTRANSFERASE"/>
    <property type="match status" value="1"/>
</dbReference>
<keyword evidence="9 14" id="KW-0274">FAD</keyword>
<comment type="catalytic activity">
    <reaction evidence="12 14">
        <text>riboflavin + ATP = FMN + ADP + H(+)</text>
        <dbReference type="Rhea" id="RHEA:14357"/>
        <dbReference type="ChEBI" id="CHEBI:15378"/>
        <dbReference type="ChEBI" id="CHEBI:30616"/>
        <dbReference type="ChEBI" id="CHEBI:57986"/>
        <dbReference type="ChEBI" id="CHEBI:58210"/>
        <dbReference type="ChEBI" id="CHEBI:456216"/>
        <dbReference type="EC" id="2.7.1.26"/>
    </reaction>
</comment>
<dbReference type="InterPro" id="IPR015865">
    <property type="entry name" value="Riboflavin_kinase_bac/euk"/>
</dbReference>
<keyword evidence="7 14" id="KW-0547">Nucleotide-binding</keyword>
<dbReference type="EC" id="2.7.1.26" evidence="14"/>
<name>A0A4V1QUN2_9FIRM</name>
<dbReference type="GO" id="GO:0009231">
    <property type="term" value="P:riboflavin biosynthetic process"/>
    <property type="evidence" value="ECO:0007669"/>
    <property type="project" value="InterPro"/>
</dbReference>
<dbReference type="SUPFAM" id="SSF82114">
    <property type="entry name" value="Riboflavin kinase-like"/>
    <property type="match status" value="1"/>
</dbReference>
<dbReference type="SUPFAM" id="SSF52374">
    <property type="entry name" value="Nucleotidylyl transferase"/>
    <property type="match status" value="1"/>
</dbReference>
<dbReference type="InterPro" id="IPR023465">
    <property type="entry name" value="Riboflavin_kinase_dom_sf"/>
</dbReference>
<comment type="similarity">
    <text evidence="14">Belongs to the ribF family.</text>
</comment>
<keyword evidence="5 14" id="KW-0808">Transferase</keyword>
<dbReference type="RefSeq" id="WP_129226918.1">
    <property type="nucleotide sequence ID" value="NZ_SDOZ01000004.1"/>
</dbReference>
<evidence type="ECO:0000256" key="13">
    <source>
        <dbReference type="ARBA" id="ARBA00049494"/>
    </source>
</evidence>
<dbReference type="PANTHER" id="PTHR22749:SF6">
    <property type="entry name" value="RIBOFLAVIN KINASE"/>
    <property type="match status" value="1"/>
</dbReference>
<protein>
    <recommendedName>
        <fullName evidence="14">Riboflavin biosynthesis protein</fullName>
    </recommendedName>
    <domain>
        <recommendedName>
            <fullName evidence="14">Riboflavin kinase</fullName>
            <ecNumber evidence="14">2.7.1.26</ecNumber>
        </recommendedName>
        <alternativeName>
            <fullName evidence="14">Flavokinase</fullName>
        </alternativeName>
    </domain>
    <domain>
        <recommendedName>
            <fullName evidence="14">FMN adenylyltransferase</fullName>
            <ecNumber evidence="14">2.7.7.2</ecNumber>
        </recommendedName>
        <alternativeName>
            <fullName evidence="14">FAD pyrophosphorylase</fullName>
        </alternativeName>
        <alternativeName>
            <fullName evidence="14">FAD synthase</fullName>
        </alternativeName>
    </domain>
</protein>
<comment type="catalytic activity">
    <reaction evidence="13 14">
        <text>FMN + ATP + H(+) = FAD + diphosphate</text>
        <dbReference type="Rhea" id="RHEA:17237"/>
        <dbReference type="ChEBI" id="CHEBI:15378"/>
        <dbReference type="ChEBI" id="CHEBI:30616"/>
        <dbReference type="ChEBI" id="CHEBI:33019"/>
        <dbReference type="ChEBI" id="CHEBI:57692"/>
        <dbReference type="ChEBI" id="CHEBI:58210"/>
        <dbReference type="EC" id="2.7.7.2"/>
    </reaction>
</comment>
<evidence type="ECO:0000256" key="5">
    <source>
        <dbReference type="ARBA" id="ARBA00022679"/>
    </source>
</evidence>
<dbReference type="PIRSF" id="PIRSF004491">
    <property type="entry name" value="FAD_Synth"/>
    <property type="match status" value="1"/>
</dbReference>
<dbReference type="GO" id="GO:0009398">
    <property type="term" value="P:FMN biosynthetic process"/>
    <property type="evidence" value="ECO:0007669"/>
    <property type="project" value="UniProtKB-UniRule"/>
</dbReference>
<dbReference type="AlphaFoldDB" id="A0A4V1QUN2"/>
<dbReference type="NCBIfam" id="TIGR00083">
    <property type="entry name" value="ribF"/>
    <property type="match status" value="1"/>
</dbReference>
<dbReference type="InterPro" id="IPR002606">
    <property type="entry name" value="Riboflavin_kinase_bac"/>
</dbReference>
<gene>
    <name evidence="16" type="primary">ribF</name>
    <name evidence="16" type="ORF">ESZ91_10185</name>
</gene>
<evidence type="ECO:0000256" key="11">
    <source>
        <dbReference type="ARBA" id="ARBA00023268"/>
    </source>
</evidence>
<dbReference type="EC" id="2.7.7.2" evidence="14"/>
<dbReference type="EMBL" id="SDOZ01000004">
    <property type="protein sequence ID" value="RXZ58020.1"/>
    <property type="molecule type" value="Genomic_DNA"/>
</dbReference>
<proteinExistence type="inferred from homology"/>
<keyword evidence="11" id="KW-0511">Multifunctional enzyme</keyword>
<evidence type="ECO:0000256" key="7">
    <source>
        <dbReference type="ARBA" id="ARBA00022741"/>
    </source>
</evidence>
<keyword evidence="3 14" id="KW-0285">Flavoprotein</keyword>
<evidence type="ECO:0000256" key="10">
    <source>
        <dbReference type="ARBA" id="ARBA00022840"/>
    </source>
</evidence>
<comment type="pathway">
    <text evidence="1 14">Cofactor biosynthesis; FAD biosynthesis; FAD from FMN: step 1/1.</text>
</comment>
<dbReference type="CDD" id="cd02064">
    <property type="entry name" value="FAD_synthetase_N"/>
    <property type="match status" value="1"/>
</dbReference>
<dbReference type="UniPathway" id="UPA00277">
    <property type="reaction ID" value="UER00407"/>
</dbReference>
<evidence type="ECO:0000256" key="4">
    <source>
        <dbReference type="ARBA" id="ARBA00022643"/>
    </source>
</evidence>
<accession>A0A4V1QUN2</accession>
<evidence type="ECO:0000256" key="8">
    <source>
        <dbReference type="ARBA" id="ARBA00022777"/>
    </source>
</evidence>
<comment type="pathway">
    <text evidence="2 14">Cofactor biosynthesis; FMN biosynthesis; FMN from riboflavin (ATP route): step 1/1.</text>
</comment>
<evidence type="ECO:0000256" key="1">
    <source>
        <dbReference type="ARBA" id="ARBA00004726"/>
    </source>
</evidence>
<dbReference type="Gene3D" id="3.40.50.620">
    <property type="entry name" value="HUPs"/>
    <property type="match status" value="1"/>
</dbReference>
<comment type="caution">
    <text evidence="16">The sequence shown here is derived from an EMBL/GenBank/DDBJ whole genome shotgun (WGS) entry which is preliminary data.</text>
</comment>
<evidence type="ECO:0000256" key="14">
    <source>
        <dbReference type="PIRNR" id="PIRNR004491"/>
    </source>
</evidence>
<evidence type="ECO:0000256" key="9">
    <source>
        <dbReference type="ARBA" id="ARBA00022827"/>
    </source>
</evidence>
<keyword evidence="10 14" id="KW-0067">ATP-binding</keyword>
<dbReference type="InterPro" id="IPR014729">
    <property type="entry name" value="Rossmann-like_a/b/a_fold"/>
</dbReference>
<dbReference type="Proteomes" id="UP000291269">
    <property type="component" value="Unassembled WGS sequence"/>
</dbReference>
<dbReference type="Gene3D" id="2.40.30.30">
    <property type="entry name" value="Riboflavin kinase-like"/>
    <property type="match status" value="1"/>
</dbReference>
<dbReference type="Pfam" id="PF01687">
    <property type="entry name" value="Flavokinase"/>
    <property type="match status" value="1"/>
</dbReference>
<evidence type="ECO:0000256" key="2">
    <source>
        <dbReference type="ARBA" id="ARBA00005201"/>
    </source>
</evidence>
<dbReference type="GO" id="GO:0003919">
    <property type="term" value="F:FMN adenylyltransferase activity"/>
    <property type="evidence" value="ECO:0007669"/>
    <property type="project" value="UniProtKB-UniRule"/>
</dbReference>
<reference evidence="16 17" key="1">
    <citation type="journal article" date="2019" name="Gut">
        <title>Antibiotics-induced monodominance of a novel gut bacterial order.</title>
        <authorList>
            <person name="Hildebrand F."/>
            <person name="Moitinho-Silva L."/>
            <person name="Blasche S."/>
            <person name="Jahn M.T."/>
            <person name="Gossmann T.I."/>
            <person name="Heuerta-Cepas J."/>
            <person name="Hercog R."/>
            <person name="Luetge M."/>
            <person name="Bahram M."/>
            <person name="Pryszlak A."/>
            <person name="Alves R.J."/>
            <person name="Waszak S.M."/>
            <person name="Zhu A."/>
            <person name="Ye L."/>
            <person name="Costea P.I."/>
            <person name="Aalvink S."/>
            <person name="Belzer C."/>
            <person name="Forslund S.K."/>
            <person name="Sunagawa S."/>
            <person name="Hentschel U."/>
            <person name="Merten C."/>
            <person name="Patil K.R."/>
            <person name="Benes V."/>
            <person name="Bork P."/>
        </authorList>
    </citation>
    <scope>NUCLEOTIDE SEQUENCE [LARGE SCALE GENOMIC DNA]</scope>
    <source>
        <strain evidence="16 17">HDS1380</strain>
    </source>
</reference>
<dbReference type="GO" id="GO:0005524">
    <property type="term" value="F:ATP binding"/>
    <property type="evidence" value="ECO:0007669"/>
    <property type="project" value="UniProtKB-UniRule"/>
</dbReference>
<evidence type="ECO:0000313" key="17">
    <source>
        <dbReference type="Proteomes" id="UP000291269"/>
    </source>
</evidence>
<dbReference type="InterPro" id="IPR023468">
    <property type="entry name" value="Riboflavin_kinase"/>
</dbReference>